<evidence type="ECO:0000313" key="4">
    <source>
        <dbReference type="Proteomes" id="UP000826722"/>
    </source>
</evidence>
<dbReference type="SUPFAM" id="SSF103481">
    <property type="entry name" value="Multidrug resistance efflux transporter EmrE"/>
    <property type="match status" value="2"/>
</dbReference>
<dbReference type="InterPro" id="IPR000620">
    <property type="entry name" value="EamA_dom"/>
</dbReference>
<dbReference type="InterPro" id="IPR037185">
    <property type="entry name" value="EmrE-like"/>
</dbReference>
<dbReference type="PANTHER" id="PTHR22911:SF103">
    <property type="entry name" value="BLR2811 PROTEIN"/>
    <property type="match status" value="1"/>
</dbReference>
<gene>
    <name evidence="3" type="ORF">ZMTM_05230</name>
</gene>
<sequence>MNSDHPFKGIGLICCAVFLFAGSDALSKYLTQFYPVVMVLWVRYVVHSGLMMTAFVPKSGFSLIKTKRLDLQIIRGICMVSTNLLFISALHFIPLAEGTAIIYIAPLVVTALSWPFLGERVSQAQWIAVWIGFVGVLIIVRPGGVLFTPVALLALGAALSFSLYQLVTRKLSGVDSSTTSNFISGVISSLVTTAILPFYWKMPADLWHGILMVGLGISALASHLFMTRAYDYAQPSTLAPFTYGQLIFAGLIGYLLFGHIPDRYALLGITIICISGLIMAWSQRKNAHKPLLSDPL</sequence>
<dbReference type="EMBL" id="AP024110">
    <property type="protein sequence ID" value="BCM24264.1"/>
    <property type="molecule type" value="Genomic_DNA"/>
</dbReference>
<organism evidence="3 4">
    <name type="scientific">Methyloradius palustris</name>
    <dbReference type="NCBI Taxonomy" id="2778876"/>
    <lineage>
        <taxon>Bacteria</taxon>
        <taxon>Pseudomonadati</taxon>
        <taxon>Pseudomonadota</taxon>
        <taxon>Betaproteobacteria</taxon>
        <taxon>Nitrosomonadales</taxon>
        <taxon>Methylophilaceae</taxon>
        <taxon>Methyloradius</taxon>
    </lineage>
</organism>
<feature type="transmembrane region" description="Helical" evidence="1">
    <location>
        <begin position="124"/>
        <end position="140"/>
    </location>
</feature>
<keyword evidence="1" id="KW-1133">Transmembrane helix</keyword>
<dbReference type="KEGG" id="mpau:ZMTM_05230"/>
<protein>
    <recommendedName>
        <fullName evidence="2">EamA domain-containing protein</fullName>
    </recommendedName>
</protein>
<dbReference type="AlphaFoldDB" id="A0A8D5GCW4"/>
<feature type="transmembrane region" description="Helical" evidence="1">
    <location>
        <begin position="41"/>
        <end position="61"/>
    </location>
</feature>
<feature type="domain" description="EamA" evidence="2">
    <location>
        <begin position="151"/>
        <end position="279"/>
    </location>
</feature>
<dbReference type="PANTHER" id="PTHR22911">
    <property type="entry name" value="ACYL-MALONYL CONDENSING ENZYME-RELATED"/>
    <property type="match status" value="1"/>
</dbReference>
<accession>A0A8D5GCW4</accession>
<feature type="transmembrane region" description="Helical" evidence="1">
    <location>
        <begin position="146"/>
        <end position="167"/>
    </location>
</feature>
<keyword evidence="1" id="KW-0812">Transmembrane</keyword>
<name>A0A8D5GCW4_9PROT</name>
<reference evidence="3" key="1">
    <citation type="journal article" date="2021" name="Arch. Microbiol.">
        <title>Methyloradius palustris gen. nov., sp. nov., a methanol-oxidizing bacterium isolated from snow.</title>
        <authorList>
            <person name="Miyadera T."/>
            <person name="Kojima H."/>
            <person name="Fukui M."/>
        </authorList>
    </citation>
    <scope>NUCLEOTIDE SEQUENCE</scope>
    <source>
        <strain evidence="3">Zm11</strain>
    </source>
</reference>
<feature type="transmembrane region" description="Helical" evidence="1">
    <location>
        <begin position="179"/>
        <end position="200"/>
    </location>
</feature>
<evidence type="ECO:0000256" key="1">
    <source>
        <dbReference type="SAM" id="Phobius"/>
    </source>
</evidence>
<dbReference type="Pfam" id="PF00892">
    <property type="entry name" value="EamA"/>
    <property type="match status" value="2"/>
</dbReference>
<keyword evidence="1" id="KW-0472">Membrane</keyword>
<feature type="transmembrane region" description="Helical" evidence="1">
    <location>
        <begin position="206"/>
        <end position="226"/>
    </location>
</feature>
<keyword evidence="4" id="KW-1185">Reference proteome</keyword>
<dbReference type="GO" id="GO:0016020">
    <property type="term" value="C:membrane"/>
    <property type="evidence" value="ECO:0007669"/>
    <property type="project" value="InterPro"/>
</dbReference>
<feature type="transmembrane region" description="Helical" evidence="1">
    <location>
        <begin position="238"/>
        <end position="257"/>
    </location>
</feature>
<evidence type="ECO:0000313" key="3">
    <source>
        <dbReference type="EMBL" id="BCM24264.1"/>
    </source>
</evidence>
<feature type="domain" description="EamA" evidence="2">
    <location>
        <begin position="8"/>
        <end position="140"/>
    </location>
</feature>
<dbReference type="Gene3D" id="1.10.3730.20">
    <property type="match status" value="1"/>
</dbReference>
<feature type="transmembrane region" description="Helical" evidence="1">
    <location>
        <begin position="263"/>
        <end position="281"/>
    </location>
</feature>
<dbReference type="RefSeq" id="WP_221764810.1">
    <property type="nucleotide sequence ID" value="NZ_AP024110.1"/>
</dbReference>
<evidence type="ECO:0000259" key="2">
    <source>
        <dbReference type="Pfam" id="PF00892"/>
    </source>
</evidence>
<dbReference type="Proteomes" id="UP000826722">
    <property type="component" value="Chromosome"/>
</dbReference>
<proteinExistence type="predicted"/>